<dbReference type="RefSeq" id="WP_172168421.1">
    <property type="nucleotide sequence ID" value="NZ_WOEZ01000124.1"/>
</dbReference>
<dbReference type="Proteomes" id="UP000655523">
    <property type="component" value="Unassembled WGS sequence"/>
</dbReference>
<name>A0A972NTJ8_9BURK</name>
<keyword evidence="2" id="KW-1185">Reference proteome</keyword>
<reference evidence="1 2" key="1">
    <citation type="submission" date="2019-11" db="EMBL/GenBank/DDBJ databases">
        <title>Metabolism of dissolved organic matter in forest soils.</title>
        <authorList>
            <person name="Cyle K.T."/>
            <person name="Wilhelm R.C."/>
            <person name="Martinez C.E."/>
        </authorList>
    </citation>
    <scope>NUCLEOTIDE SEQUENCE [LARGE SCALE GENOMIC DNA]</scope>
    <source>
        <strain evidence="1 2">5N</strain>
    </source>
</reference>
<sequence>MRSYGLFDSHQQASRFADGLLLYPEHADSIWITRVEGASHLVWQGDDFGLGDRPAVIHLVDDFGILRSFTVADALNHRMHVDPRGLGRIVSALRLMADCGKLHPEDLAAWGAAADEFPVVELCGSNL</sequence>
<evidence type="ECO:0000313" key="1">
    <source>
        <dbReference type="EMBL" id="NPT57380.1"/>
    </source>
</evidence>
<protein>
    <submittedName>
        <fullName evidence="1">Uncharacterized protein</fullName>
    </submittedName>
</protein>
<accession>A0A972NTJ8</accession>
<dbReference type="EMBL" id="WOEZ01000124">
    <property type="protein sequence ID" value="NPT57380.1"/>
    <property type="molecule type" value="Genomic_DNA"/>
</dbReference>
<dbReference type="AlphaFoldDB" id="A0A972NTJ8"/>
<gene>
    <name evidence="1" type="ORF">GNZ13_23120</name>
</gene>
<proteinExistence type="predicted"/>
<comment type="caution">
    <text evidence="1">The sequence shown here is derived from an EMBL/GenBank/DDBJ whole genome shotgun (WGS) entry which is preliminary data.</text>
</comment>
<organism evidence="1 2">
    <name type="scientific">Paraburkholderia elongata</name>
    <dbReference type="NCBI Taxonomy" id="2675747"/>
    <lineage>
        <taxon>Bacteria</taxon>
        <taxon>Pseudomonadati</taxon>
        <taxon>Pseudomonadota</taxon>
        <taxon>Betaproteobacteria</taxon>
        <taxon>Burkholderiales</taxon>
        <taxon>Burkholderiaceae</taxon>
        <taxon>Paraburkholderia</taxon>
    </lineage>
</organism>
<evidence type="ECO:0000313" key="2">
    <source>
        <dbReference type="Proteomes" id="UP000655523"/>
    </source>
</evidence>